<protein>
    <submittedName>
        <fullName evidence="2">Uncharacterized protein</fullName>
    </submittedName>
</protein>
<dbReference type="EMBL" id="JAMSHJ010000001">
    <property type="protein sequence ID" value="KAI5442399.1"/>
    <property type="molecule type" value="Genomic_DNA"/>
</dbReference>
<sequence length="229" mass="26447">MQRLTRTQKRTRYTSYFYQVLTLQFWVPMIFIERRGLPLTPESLATLPPFASISFNTDDANEGNCKPEVTCDNPIQNLSITTQPQQNSRQTSNRTEPLGVTAQLMDSNNNHKKPWDWHGEDYCLQNAIPNFDISEELWNDVPQNRENLSYMFDAETTPIKACGDLAYSVNNADSNSRYIQKEQLEDGRETSQVKRRRMLQFDSQESDNSLSNNSSSTCQGKPLRLLLHR</sequence>
<dbReference type="InterPro" id="IPR039933">
    <property type="entry name" value="XRI1"/>
</dbReference>
<feature type="region of interest" description="Disordered" evidence="1">
    <location>
        <begin position="202"/>
        <end position="221"/>
    </location>
</feature>
<dbReference type="GO" id="GO:0007140">
    <property type="term" value="P:male meiotic nuclear division"/>
    <property type="evidence" value="ECO:0007669"/>
    <property type="project" value="InterPro"/>
</dbReference>
<evidence type="ECO:0000313" key="3">
    <source>
        <dbReference type="Proteomes" id="UP001058974"/>
    </source>
</evidence>
<comment type="caution">
    <text evidence="2">The sequence shown here is derived from an EMBL/GenBank/DDBJ whole genome shotgun (WGS) entry which is preliminary data.</text>
</comment>
<reference evidence="2 3" key="1">
    <citation type="journal article" date="2022" name="Nat. Genet.">
        <title>Improved pea reference genome and pan-genome highlight genomic features and evolutionary characteristics.</title>
        <authorList>
            <person name="Yang T."/>
            <person name="Liu R."/>
            <person name="Luo Y."/>
            <person name="Hu S."/>
            <person name="Wang D."/>
            <person name="Wang C."/>
            <person name="Pandey M.K."/>
            <person name="Ge S."/>
            <person name="Xu Q."/>
            <person name="Li N."/>
            <person name="Li G."/>
            <person name="Huang Y."/>
            <person name="Saxena R.K."/>
            <person name="Ji Y."/>
            <person name="Li M."/>
            <person name="Yan X."/>
            <person name="He Y."/>
            <person name="Liu Y."/>
            <person name="Wang X."/>
            <person name="Xiang C."/>
            <person name="Varshney R.K."/>
            <person name="Ding H."/>
            <person name="Gao S."/>
            <person name="Zong X."/>
        </authorList>
    </citation>
    <scope>NUCLEOTIDE SEQUENCE [LARGE SCALE GENOMIC DNA]</scope>
    <source>
        <strain evidence="2 3">cv. Zhongwan 6</strain>
    </source>
</reference>
<evidence type="ECO:0000256" key="1">
    <source>
        <dbReference type="SAM" id="MobiDB-lite"/>
    </source>
</evidence>
<evidence type="ECO:0000313" key="2">
    <source>
        <dbReference type="EMBL" id="KAI5442399.1"/>
    </source>
</evidence>
<accession>A0A9D5GV56</accession>
<feature type="compositionally biased region" description="Low complexity" evidence="1">
    <location>
        <begin position="206"/>
        <end position="216"/>
    </location>
</feature>
<dbReference type="PANTHER" id="PTHR33385">
    <property type="entry name" value="PROTEIN XRI1"/>
    <property type="match status" value="1"/>
</dbReference>
<organism evidence="2 3">
    <name type="scientific">Pisum sativum</name>
    <name type="common">Garden pea</name>
    <name type="synonym">Lathyrus oleraceus</name>
    <dbReference type="NCBI Taxonomy" id="3888"/>
    <lineage>
        <taxon>Eukaryota</taxon>
        <taxon>Viridiplantae</taxon>
        <taxon>Streptophyta</taxon>
        <taxon>Embryophyta</taxon>
        <taxon>Tracheophyta</taxon>
        <taxon>Spermatophyta</taxon>
        <taxon>Magnoliopsida</taxon>
        <taxon>eudicotyledons</taxon>
        <taxon>Gunneridae</taxon>
        <taxon>Pentapetalae</taxon>
        <taxon>rosids</taxon>
        <taxon>fabids</taxon>
        <taxon>Fabales</taxon>
        <taxon>Fabaceae</taxon>
        <taxon>Papilionoideae</taxon>
        <taxon>50 kb inversion clade</taxon>
        <taxon>NPAAA clade</taxon>
        <taxon>Hologalegina</taxon>
        <taxon>IRL clade</taxon>
        <taxon>Fabeae</taxon>
        <taxon>Lathyrus</taxon>
    </lineage>
</organism>
<gene>
    <name evidence="2" type="ORF">KIW84_011465</name>
</gene>
<dbReference type="PANTHER" id="PTHR33385:SF4">
    <property type="entry name" value="PROTEIN XRI1"/>
    <property type="match status" value="1"/>
</dbReference>
<keyword evidence="3" id="KW-1185">Reference proteome</keyword>
<dbReference type="AlphaFoldDB" id="A0A9D5GV56"/>
<proteinExistence type="predicted"/>
<name>A0A9D5GV56_PEA</name>
<dbReference type="GO" id="GO:0007143">
    <property type="term" value="P:female meiotic nuclear division"/>
    <property type="evidence" value="ECO:0007669"/>
    <property type="project" value="InterPro"/>
</dbReference>
<dbReference type="Gramene" id="Psat01G0146500-T1">
    <property type="protein sequence ID" value="KAI5442399.1"/>
    <property type="gene ID" value="KIW84_011465"/>
</dbReference>
<dbReference type="Proteomes" id="UP001058974">
    <property type="component" value="Chromosome 1"/>
</dbReference>